<reference evidence="3" key="1">
    <citation type="submission" date="2023-06" db="EMBL/GenBank/DDBJ databases">
        <title>Genome-scale phylogeny and comparative genomics of the fungal order Sordariales.</title>
        <authorList>
            <consortium name="Lawrence Berkeley National Laboratory"/>
            <person name="Hensen N."/>
            <person name="Bonometti L."/>
            <person name="Westerberg I."/>
            <person name="Brannstrom I.O."/>
            <person name="Guillou S."/>
            <person name="Cros-Aarteil S."/>
            <person name="Calhoun S."/>
            <person name="Haridas S."/>
            <person name="Kuo A."/>
            <person name="Mondo S."/>
            <person name="Pangilinan J."/>
            <person name="Riley R."/>
            <person name="Labutti K."/>
            <person name="Andreopoulos B."/>
            <person name="Lipzen A."/>
            <person name="Chen C."/>
            <person name="Yanf M."/>
            <person name="Daum C."/>
            <person name="Ng V."/>
            <person name="Clum A."/>
            <person name="Steindorff A."/>
            <person name="Ohm R."/>
            <person name="Martin F."/>
            <person name="Silar P."/>
            <person name="Natvig D."/>
            <person name="Lalanne C."/>
            <person name="Gautier V."/>
            <person name="Ament-Velasquez S.L."/>
            <person name="Kruys A."/>
            <person name="Hutchinson M.I."/>
            <person name="Powell A.J."/>
            <person name="Barry K."/>
            <person name="Miller A.N."/>
            <person name="Grigoriev I.V."/>
            <person name="Debuchy R."/>
            <person name="Gladieux P."/>
            <person name="Thoren M.H."/>
            <person name="Johannesson H."/>
        </authorList>
    </citation>
    <scope>NUCLEOTIDE SEQUENCE</scope>
    <source>
        <strain evidence="3">CBS 307.81</strain>
    </source>
</reference>
<keyword evidence="4" id="KW-1185">Reference proteome</keyword>
<feature type="region of interest" description="Disordered" evidence="1">
    <location>
        <begin position="1"/>
        <end position="24"/>
    </location>
</feature>
<feature type="compositionally biased region" description="Polar residues" evidence="1">
    <location>
        <begin position="148"/>
        <end position="183"/>
    </location>
</feature>
<dbReference type="InterPro" id="IPR012578">
    <property type="entry name" value="Nucl_pore_cmplx"/>
</dbReference>
<evidence type="ECO:0000313" key="3">
    <source>
        <dbReference type="EMBL" id="KAK0673987.1"/>
    </source>
</evidence>
<keyword evidence="2" id="KW-1133">Transmembrane helix</keyword>
<dbReference type="GO" id="GO:0005640">
    <property type="term" value="C:nuclear outer membrane"/>
    <property type="evidence" value="ECO:0007669"/>
    <property type="project" value="TreeGrafter"/>
</dbReference>
<keyword evidence="2" id="KW-0812">Transmembrane</keyword>
<feature type="compositionally biased region" description="Low complexity" evidence="1">
    <location>
        <begin position="204"/>
        <end position="230"/>
    </location>
</feature>
<feature type="transmembrane region" description="Helical" evidence="2">
    <location>
        <begin position="85"/>
        <end position="106"/>
    </location>
</feature>
<accession>A0AA40DEF3</accession>
<name>A0AA40DEF3_9PEZI</name>
<comment type="caution">
    <text evidence="3">The sequence shown here is derived from an EMBL/GenBank/DDBJ whole genome shotgun (WGS) entry which is preliminary data.</text>
</comment>
<evidence type="ECO:0000313" key="4">
    <source>
        <dbReference type="Proteomes" id="UP001174997"/>
    </source>
</evidence>
<dbReference type="AlphaFoldDB" id="A0AA40DEF3"/>
<dbReference type="GO" id="GO:0030474">
    <property type="term" value="P:spindle pole body duplication"/>
    <property type="evidence" value="ECO:0007669"/>
    <property type="project" value="TreeGrafter"/>
</dbReference>
<feature type="region of interest" description="Disordered" evidence="1">
    <location>
        <begin position="196"/>
        <end position="230"/>
    </location>
</feature>
<evidence type="ECO:0000256" key="2">
    <source>
        <dbReference type="SAM" id="Phobius"/>
    </source>
</evidence>
<dbReference type="EMBL" id="JAULSY010000003">
    <property type="protein sequence ID" value="KAK0673987.1"/>
    <property type="molecule type" value="Genomic_DNA"/>
</dbReference>
<dbReference type="GO" id="GO:0070762">
    <property type="term" value="C:nuclear pore transmembrane ring"/>
    <property type="evidence" value="ECO:0007669"/>
    <property type="project" value="TreeGrafter"/>
</dbReference>
<feature type="region of interest" description="Disordered" evidence="1">
    <location>
        <begin position="126"/>
        <end position="183"/>
    </location>
</feature>
<protein>
    <submittedName>
        <fullName evidence="3">Nuclear pore complex component-domain-containing protein</fullName>
    </submittedName>
</protein>
<proteinExistence type="predicted"/>
<organism evidence="3 4">
    <name type="scientific">Cercophora samala</name>
    <dbReference type="NCBI Taxonomy" id="330535"/>
    <lineage>
        <taxon>Eukaryota</taxon>
        <taxon>Fungi</taxon>
        <taxon>Dikarya</taxon>
        <taxon>Ascomycota</taxon>
        <taxon>Pezizomycotina</taxon>
        <taxon>Sordariomycetes</taxon>
        <taxon>Sordariomycetidae</taxon>
        <taxon>Sordariales</taxon>
        <taxon>Lasiosphaeriaceae</taxon>
        <taxon>Cercophora</taxon>
    </lineage>
</organism>
<dbReference type="Proteomes" id="UP001174997">
    <property type="component" value="Unassembled WGS sequence"/>
</dbReference>
<dbReference type="GO" id="GO:0006606">
    <property type="term" value="P:protein import into nucleus"/>
    <property type="evidence" value="ECO:0007669"/>
    <property type="project" value="TreeGrafter"/>
</dbReference>
<keyword evidence="2" id="KW-0472">Membrane</keyword>
<dbReference type="PANTHER" id="PTHR28003">
    <property type="entry name" value="NUCLEOPORIN POM34"/>
    <property type="match status" value="1"/>
</dbReference>
<evidence type="ECO:0000256" key="1">
    <source>
        <dbReference type="SAM" id="MobiDB-lite"/>
    </source>
</evidence>
<feature type="transmembrane region" description="Helical" evidence="2">
    <location>
        <begin position="48"/>
        <end position="65"/>
    </location>
</feature>
<dbReference type="PANTHER" id="PTHR28003:SF1">
    <property type="entry name" value="NUCLEOPORIN POM34"/>
    <property type="match status" value="1"/>
</dbReference>
<gene>
    <name evidence="3" type="ORF">QBC41DRAFT_69597</name>
</gene>
<dbReference type="Pfam" id="PF08058">
    <property type="entry name" value="NPCC"/>
    <property type="match status" value="1"/>
</dbReference>
<sequence length="285" mass="30862">MSLTPVRSTPTKQISSPSILTDSPGNWKHPRLAEITVRQNRTTFSQKNVLQIVYNVVAIAGVQVLRRFLLPRLPIRLEKLPYGPYIPLTLLLIPLFNILLALLPLVRPKDDLSDIPLTPAQRDLLGLPPIKAPPTPSSAISTPPKYSRTPSIAGSPSGSIRSYASSPLSNRSTPLGNYSPSPTKAANLVSPLLQKATQNTGRRGSFSNSLNSSTMSFASSTTSNNSFGSSTMSNGPVFSDSVRESLLHTPTPVNGKRSSVGLNSKWLYERGRRGSSSSWLRQDGF</sequence>